<feature type="domain" description="NAD(P)-binding" evidence="1">
    <location>
        <begin position="12"/>
        <end position="198"/>
    </location>
</feature>
<organism evidence="2 3">
    <name type="scientific">Neorhizobium alkalisoli</name>
    <dbReference type="NCBI Taxonomy" id="528178"/>
    <lineage>
        <taxon>Bacteria</taxon>
        <taxon>Pseudomonadati</taxon>
        <taxon>Pseudomonadota</taxon>
        <taxon>Alphaproteobacteria</taxon>
        <taxon>Hyphomicrobiales</taxon>
        <taxon>Rhizobiaceae</taxon>
        <taxon>Rhizobium/Agrobacterium group</taxon>
        <taxon>Neorhizobium</taxon>
    </lineage>
</organism>
<gene>
    <name evidence="2" type="ORF">FHW37_101521</name>
</gene>
<dbReference type="SUPFAM" id="SSF51735">
    <property type="entry name" value="NAD(P)-binding Rossmann-fold domains"/>
    <property type="match status" value="1"/>
</dbReference>
<accession>A0A561R7W8</accession>
<dbReference type="PANTHER" id="PTHR15020">
    <property type="entry name" value="FLAVIN REDUCTASE-RELATED"/>
    <property type="match status" value="1"/>
</dbReference>
<keyword evidence="3" id="KW-1185">Reference proteome</keyword>
<sequence length="269" mass="28809">MPERSLNILVVGATGSIGRPVVAEALARGHSVKALVRDTRKGRTLGSSVNLVLGDLTEEASVQMAVRDVDAIVFTHGSNGGGKAGSERVDYGGVRNVLAALGPQRARIALMTAIGVTNRTGSYNRSTEAHDWKRRGERLVRASGLPYTIVRPGWFDYNDADQQKLVFLQGDTRQSGTPSDGVIARRLIAQVLVASLTSEAARNKTFELVAEKGPAQHDLDPLFATLAADKTGGPDAVRDIDNMPLRDEPERVLGDLDAIRAQGTTELSF</sequence>
<dbReference type="InterPro" id="IPR036291">
    <property type="entry name" value="NAD(P)-bd_dom_sf"/>
</dbReference>
<dbReference type="RefSeq" id="WP_145632086.1">
    <property type="nucleotide sequence ID" value="NZ_VIWP01000001.1"/>
</dbReference>
<dbReference type="InterPro" id="IPR016040">
    <property type="entry name" value="NAD(P)-bd_dom"/>
</dbReference>
<protein>
    <submittedName>
        <fullName evidence="2">Uncharacterized protein YbjT (DUF2867 family)</fullName>
    </submittedName>
</protein>
<evidence type="ECO:0000259" key="1">
    <source>
        <dbReference type="Pfam" id="PF13460"/>
    </source>
</evidence>
<evidence type="ECO:0000313" key="3">
    <source>
        <dbReference type="Proteomes" id="UP000320653"/>
    </source>
</evidence>
<dbReference type="AlphaFoldDB" id="A0A561R7W8"/>
<dbReference type="Pfam" id="PF13460">
    <property type="entry name" value="NAD_binding_10"/>
    <property type="match status" value="1"/>
</dbReference>
<dbReference type="Proteomes" id="UP000320653">
    <property type="component" value="Unassembled WGS sequence"/>
</dbReference>
<reference evidence="2 3" key="1">
    <citation type="submission" date="2019-06" db="EMBL/GenBank/DDBJ databases">
        <title>Sorghum-associated microbial communities from plants grown in Nebraska, USA.</title>
        <authorList>
            <person name="Schachtman D."/>
        </authorList>
    </citation>
    <scope>NUCLEOTIDE SEQUENCE [LARGE SCALE GENOMIC DNA]</scope>
    <source>
        <strain evidence="2 3">1225</strain>
    </source>
</reference>
<evidence type="ECO:0000313" key="2">
    <source>
        <dbReference type="EMBL" id="TWF58717.1"/>
    </source>
</evidence>
<dbReference type="EMBL" id="VIWP01000001">
    <property type="protein sequence ID" value="TWF58717.1"/>
    <property type="molecule type" value="Genomic_DNA"/>
</dbReference>
<comment type="caution">
    <text evidence="2">The sequence shown here is derived from an EMBL/GenBank/DDBJ whole genome shotgun (WGS) entry which is preliminary data.</text>
</comment>
<proteinExistence type="predicted"/>
<dbReference type="Gene3D" id="3.40.50.720">
    <property type="entry name" value="NAD(P)-binding Rossmann-like Domain"/>
    <property type="match status" value="1"/>
</dbReference>
<name>A0A561R7W8_9HYPH</name>
<dbReference type="OrthoDB" id="367683at2"/>
<dbReference type="PANTHER" id="PTHR15020:SF43">
    <property type="entry name" value="NAD(P)-BINDING DOMAIN-CONTAINING PROTEIN"/>
    <property type="match status" value="1"/>
</dbReference>
<dbReference type="CDD" id="cd05243">
    <property type="entry name" value="SDR_a5"/>
    <property type="match status" value="1"/>
</dbReference>